<gene>
    <name evidence="5" type="ORF">J2T07_000427</name>
</gene>
<dbReference type="PANTHER" id="PTHR30386:SF28">
    <property type="entry name" value="EXPORTED PROTEIN"/>
    <property type="match status" value="1"/>
</dbReference>
<dbReference type="PANTHER" id="PTHR30386">
    <property type="entry name" value="MEMBRANE FUSION SUBUNIT OF EMRAB-TOLC MULTIDRUG EFFLUX PUMP"/>
    <property type="match status" value="1"/>
</dbReference>
<keyword evidence="6" id="KW-1185">Reference proteome</keyword>
<dbReference type="InterPro" id="IPR011053">
    <property type="entry name" value="Single_hybrid_motif"/>
</dbReference>
<feature type="domain" description="CusB-like barrel-sandwich hybrid" evidence="3">
    <location>
        <begin position="69"/>
        <end position="292"/>
    </location>
</feature>
<keyword evidence="1" id="KW-0175">Coiled coil</keyword>
<reference evidence="5 6" key="1">
    <citation type="submission" date="2023-07" db="EMBL/GenBank/DDBJ databases">
        <title>Sorghum-associated microbial communities from plants grown in Nebraska, USA.</title>
        <authorList>
            <person name="Schachtman D."/>
        </authorList>
    </citation>
    <scope>NUCLEOTIDE SEQUENCE [LARGE SCALE GENOMIC DNA]</scope>
    <source>
        <strain evidence="5 6">CC60</strain>
    </source>
</reference>
<feature type="coiled-coil region" evidence="1">
    <location>
        <begin position="193"/>
        <end position="230"/>
    </location>
</feature>
<evidence type="ECO:0000313" key="6">
    <source>
        <dbReference type="Proteomes" id="UP001237737"/>
    </source>
</evidence>
<organism evidence="5 6">
    <name type="scientific">Luteibacter jiangsuensis</name>
    <dbReference type="NCBI Taxonomy" id="637577"/>
    <lineage>
        <taxon>Bacteria</taxon>
        <taxon>Pseudomonadati</taxon>
        <taxon>Pseudomonadota</taxon>
        <taxon>Gammaproteobacteria</taxon>
        <taxon>Lysobacterales</taxon>
        <taxon>Rhodanobacteraceae</taxon>
        <taxon>Luteibacter</taxon>
    </lineage>
</organism>
<dbReference type="Pfam" id="PF26002">
    <property type="entry name" value="Beta-barrel_AprE"/>
    <property type="match status" value="1"/>
</dbReference>
<dbReference type="SUPFAM" id="SSF51230">
    <property type="entry name" value="Single hybrid motif"/>
    <property type="match status" value="1"/>
</dbReference>
<dbReference type="Pfam" id="PF25919">
    <property type="entry name" value="BSH_CusB"/>
    <property type="match status" value="1"/>
</dbReference>
<name>A0ABT9STE6_9GAMM</name>
<keyword evidence="2" id="KW-0812">Transmembrane</keyword>
<evidence type="ECO:0000259" key="3">
    <source>
        <dbReference type="Pfam" id="PF25919"/>
    </source>
</evidence>
<protein>
    <submittedName>
        <fullName evidence="5">Membrane fusion protein</fullName>
    </submittedName>
</protein>
<dbReference type="RefSeq" id="WP_306846921.1">
    <property type="nucleotide sequence ID" value="NZ_JAUSSK010000001.1"/>
</dbReference>
<evidence type="ECO:0000313" key="5">
    <source>
        <dbReference type="EMBL" id="MDQ0008268.1"/>
    </source>
</evidence>
<dbReference type="EMBL" id="JAUSSK010000001">
    <property type="protein sequence ID" value="MDQ0008268.1"/>
    <property type="molecule type" value="Genomic_DNA"/>
</dbReference>
<evidence type="ECO:0000256" key="1">
    <source>
        <dbReference type="SAM" id="Coils"/>
    </source>
</evidence>
<evidence type="ECO:0000259" key="4">
    <source>
        <dbReference type="Pfam" id="PF26002"/>
    </source>
</evidence>
<keyword evidence="2" id="KW-0472">Membrane</keyword>
<comment type="caution">
    <text evidence="5">The sequence shown here is derived from an EMBL/GenBank/DDBJ whole genome shotgun (WGS) entry which is preliminary data.</text>
</comment>
<dbReference type="InterPro" id="IPR050739">
    <property type="entry name" value="MFP"/>
</dbReference>
<dbReference type="Gene3D" id="2.40.50.100">
    <property type="match status" value="1"/>
</dbReference>
<accession>A0ABT9STE6</accession>
<feature type="transmembrane region" description="Helical" evidence="2">
    <location>
        <begin position="27"/>
        <end position="49"/>
    </location>
</feature>
<evidence type="ECO:0000256" key="2">
    <source>
        <dbReference type="SAM" id="Phobius"/>
    </source>
</evidence>
<keyword evidence="2" id="KW-1133">Transmembrane helix</keyword>
<dbReference type="InterPro" id="IPR058790">
    <property type="entry name" value="BSH_CusB"/>
</dbReference>
<feature type="domain" description="AprE-like beta-barrel" evidence="4">
    <location>
        <begin position="300"/>
        <end position="389"/>
    </location>
</feature>
<dbReference type="Proteomes" id="UP001237737">
    <property type="component" value="Unassembled WGS sequence"/>
</dbReference>
<sequence length="414" mass="45280">MNKLFREEIVRARHNRWLGGASISQPLSIRLAACVVVGFAIGTLSFLALGSYARRTRVSGELVPVSGLSTVFPRQQGVIERVLVAEGERVVRNEPLAIITVPRSTQQSGDTQTAILATIDGSQHALTEGHIARLRQLDAQAAGLQNQLKAAKDEDTKIDAEIATRKKQIAISREILARFDQLRDAKYVSILQIKQQESSVISYESEVEGLERELISARRTKAQLEQALAELPSQRQTIDAEFERNVASLRQDQVKIQADGSLTVTAPVAGVVTAVFSKAGQAVKADQPIMSIVPGDGALEAELLVPSEAIGFIRPADTVLLRYRAYPYQKFGHFAGHVLRISRSPIASDASDSRASPKYRISVALDAQAVRAYGKVEPLLAGMTLDADVLGERRTLLDWLFEPIYSLRGHSLSR</sequence>
<proteinExistence type="predicted"/>
<dbReference type="PRINTS" id="PR01490">
    <property type="entry name" value="RTXTOXIND"/>
</dbReference>
<dbReference type="InterPro" id="IPR058982">
    <property type="entry name" value="Beta-barrel_AprE"/>
</dbReference>